<feature type="transmembrane region" description="Helical" evidence="3">
    <location>
        <begin position="229"/>
        <end position="253"/>
    </location>
</feature>
<evidence type="ECO:0000313" key="6">
    <source>
        <dbReference type="Proteomes" id="UP000752012"/>
    </source>
</evidence>
<feature type="transmembrane region" description="Helical" evidence="3">
    <location>
        <begin position="143"/>
        <end position="166"/>
    </location>
</feature>
<accession>A0A969TWA5</accession>
<dbReference type="EMBL" id="JAATHJ010000044">
    <property type="protein sequence ID" value="NJP39250.1"/>
    <property type="molecule type" value="Genomic_DNA"/>
</dbReference>
<organism evidence="5 6">
    <name type="scientific">Alkalicoccus luteus</name>
    <dbReference type="NCBI Taxonomy" id="1237094"/>
    <lineage>
        <taxon>Bacteria</taxon>
        <taxon>Bacillati</taxon>
        <taxon>Bacillota</taxon>
        <taxon>Bacilli</taxon>
        <taxon>Bacillales</taxon>
        <taxon>Bacillaceae</taxon>
        <taxon>Alkalicoccus</taxon>
    </lineage>
</organism>
<comment type="similarity">
    <text evidence="2">Belongs to the EamA transporter family.</text>
</comment>
<evidence type="ECO:0000259" key="4">
    <source>
        <dbReference type="Pfam" id="PF00892"/>
    </source>
</evidence>
<dbReference type="GO" id="GO:0016020">
    <property type="term" value="C:membrane"/>
    <property type="evidence" value="ECO:0007669"/>
    <property type="project" value="InterPro"/>
</dbReference>
<feature type="transmembrane region" description="Helical" evidence="3">
    <location>
        <begin position="55"/>
        <end position="75"/>
    </location>
</feature>
<keyword evidence="3" id="KW-0812">Transmembrane</keyword>
<feature type="transmembrane region" description="Helical" evidence="3">
    <location>
        <begin position="87"/>
        <end position="107"/>
    </location>
</feature>
<evidence type="ECO:0000313" key="5">
    <source>
        <dbReference type="EMBL" id="NJP39250.1"/>
    </source>
</evidence>
<dbReference type="AlphaFoldDB" id="A0A969TWA5"/>
<evidence type="ECO:0000256" key="2">
    <source>
        <dbReference type="ARBA" id="ARBA00007362"/>
    </source>
</evidence>
<sequence length="279" mass="29051">MVLVYGLLTAVFLGVGDFLAGQTTKKVSAILVVFYAQLIGALFMMIIVSAGSYEFTLAATGWGLAAGIALGVGFMQYFKALSLGKMGIVASITGILSALIPVVTGIVTGERPGALSMLAIVLIVLAVIPIAKKDSEDVSRSENLAIFTRAIAAGMLIGLFFVLLHIPEASSAMFSVTFTMIGSFAAVAILLLVNRQPMKVKGSMWIYIAGTGILQTLATITYVNGVQIGMMSIVALGGALSALFTVICARIIIKESLNRTQLKGVGLALVGLTILVLSV</sequence>
<dbReference type="InterPro" id="IPR000620">
    <property type="entry name" value="EamA_dom"/>
</dbReference>
<comment type="subcellular location">
    <subcellularLocation>
        <location evidence="1">Endomembrane system</location>
        <topology evidence="1">Multi-pass membrane protein</topology>
    </subcellularLocation>
</comment>
<dbReference type="Proteomes" id="UP000752012">
    <property type="component" value="Unassembled WGS sequence"/>
</dbReference>
<dbReference type="SUPFAM" id="SSF103481">
    <property type="entry name" value="Multidrug resistance efflux transporter EmrE"/>
    <property type="match status" value="2"/>
</dbReference>
<gene>
    <name evidence="5" type="ORF">HCN83_16895</name>
</gene>
<comment type="caution">
    <text evidence="5">The sequence shown here is derived from an EMBL/GenBank/DDBJ whole genome shotgun (WGS) entry which is preliminary data.</text>
</comment>
<name>A0A969TWA5_9BACI</name>
<protein>
    <submittedName>
        <fullName evidence="5">DMT family transporter</fullName>
    </submittedName>
</protein>
<dbReference type="Pfam" id="PF00892">
    <property type="entry name" value="EamA"/>
    <property type="match status" value="2"/>
</dbReference>
<proteinExistence type="inferred from homology"/>
<dbReference type="RefSeq" id="WP_168009498.1">
    <property type="nucleotide sequence ID" value="NZ_JAATHJ010000044.1"/>
</dbReference>
<feature type="transmembrane region" description="Helical" evidence="3">
    <location>
        <begin position="29"/>
        <end position="49"/>
    </location>
</feature>
<keyword evidence="6" id="KW-1185">Reference proteome</keyword>
<feature type="transmembrane region" description="Helical" evidence="3">
    <location>
        <begin position="172"/>
        <end position="193"/>
    </location>
</feature>
<feature type="transmembrane region" description="Helical" evidence="3">
    <location>
        <begin position="6"/>
        <end position="22"/>
    </location>
</feature>
<feature type="transmembrane region" description="Helical" evidence="3">
    <location>
        <begin position="205"/>
        <end position="223"/>
    </location>
</feature>
<feature type="domain" description="EamA" evidence="4">
    <location>
        <begin position="3"/>
        <end position="128"/>
    </location>
</feature>
<reference evidence="5 6" key="1">
    <citation type="submission" date="2020-03" db="EMBL/GenBank/DDBJ databases">
        <title>Assessment of the enzymatic potential of alkaline-tolerant lipase obtained from Bacillus luteus H11 (technogenic soil) for the bioremediation of saline soils contaminated with petroleum substances.</title>
        <authorList>
            <person name="Kalwasinska A."/>
        </authorList>
    </citation>
    <scope>NUCLEOTIDE SEQUENCE [LARGE SCALE GENOMIC DNA]</scope>
    <source>
        <strain evidence="5 6">H11</strain>
    </source>
</reference>
<evidence type="ECO:0000256" key="3">
    <source>
        <dbReference type="SAM" id="Phobius"/>
    </source>
</evidence>
<feature type="transmembrane region" description="Helical" evidence="3">
    <location>
        <begin position="113"/>
        <end position="131"/>
    </location>
</feature>
<dbReference type="InterPro" id="IPR037185">
    <property type="entry name" value="EmrE-like"/>
</dbReference>
<evidence type="ECO:0000256" key="1">
    <source>
        <dbReference type="ARBA" id="ARBA00004127"/>
    </source>
</evidence>
<keyword evidence="3" id="KW-0472">Membrane</keyword>
<feature type="domain" description="EamA" evidence="4">
    <location>
        <begin position="150"/>
        <end position="276"/>
    </location>
</feature>
<keyword evidence="3" id="KW-1133">Transmembrane helix</keyword>